<dbReference type="GO" id="GO:0070006">
    <property type="term" value="F:metalloaminopeptidase activity"/>
    <property type="evidence" value="ECO:0007669"/>
    <property type="project" value="UniProtKB-UniRule"/>
</dbReference>
<feature type="binding site" evidence="6">
    <location>
        <position position="232"/>
    </location>
    <ligand>
        <name>a divalent metal cation</name>
        <dbReference type="ChEBI" id="CHEBI:60240"/>
        <label>2</label>
        <note>catalytic</note>
    </ligand>
</feature>
<dbReference type="NCBIfam" id="TIGR00500">
    <property type="entry name" value="met_pdase_I"/>
    <property type="match status" value="1"/>
</dbReference>
<dbReference type="EC" id="3.4.11.18" evidence="6 7"/>
<feature type="domain" description="Peptidase M24" evidence="8">
    <location>
        <begin position="12"/>
        <end position="238"/>
    </location>
</feature>
<dbReference type="CDD" id="cd01086">
    <property type="entry name" value="MetAP1"/>
    <property type="match status" value="1"/>
</dbReference>
<feature type="binding site" evidence="6">
    <location>
        <position position="77"/>
    </location>
    <ligand>
        <name>substrate</name>
    </ligand>
</feature>
<dbReference type="PANTHER" id="PTHR43330">
    <property type="entry name" value="METHIONINE AMINOPEPTIDASE"/>
    <property type="match status" value="1"/>
</dbReference>
<dbReference type="GO" id="GO:0006508">
    <property type="term" value="P:proteolysis"/>
    <property type="evidence" value="ECO:0007669"/>
    <property type="project" value="UniProtKB-KW"/>
</dbReference>
<dbReference type="AlphaFoldDB" id="A0A0H4TVV3"/>
<comment type="subunit">
    <text evidence="6">Monomer.</text>
</comment>
<keyword evidence="2 6" id="KW-0031">Aminopeptidase</keyword>
<comment type="catalytic activity">
    <reaction evidence="6 7">
        <text>Release of N-terminal amino acids, preferentially methionine, from peptides and arylamides.</text>
        <dbReference type="EC" id="3.4.11.18"/>
    </reaction>
</comment>
<dbReference type="Pfam" id="PF00557">
    <property type="entry name" value="Peptidase_M24"/>
    <property type="match status" value="1"/>
</dbReference>
<dbReference type="InterPro" id="IPR002467">
    <property type="entry name" value="Pept_M24A_MAP1"/>
</dbReference>
<dbReference type="PROSITE" id="PS00680">
    <property type="entry name" value="MAP_1"/>
    <property type="match status" value="1"/>
</dbReference>
<sequence length="248" mass="26518">MITIKTAEDFAKMRHAGRVVARILGELREAAAPGTTLLDLDRIAARIIREGDCTPNFLNYHGFPANTCLSVNDELVHGIPSERALKDGDILSVDAGAIHQGWHADAAITFPIGEVPADTLKLIETTERALEVGIALTTVGARLGDLGHAIGAVAEGQGYGVVREYTGHGIGLQMHEDPQVPNYGRPGKGMKLREDMAICIEPMFNAGSRETRVLDDGWTVVTADGSLCAHFEHTIAITPDGPQVLTLP</sequence>
<reference evidence="9" key="1">
    <citation type="journal article" date="2015" name="ISME J.">
        <title>Aquifer environment selects for microbial species cohorts in sediment and groundwater.</title>
        <authorList>
            <person name="Hug L.A."/>
            <person name="Thomas B.C."/>
            <person name="Brown C.T."/>
            <person name="Frischkorn K.R."/>
            <person name="Williams K.H."/>
            <person name="Tringe S.G."/>
            <person name="Banfield J.F."/>
        </authorList>
    </citation>
    <scope>NUCLEOTIDE SEQUENCE</scope>
</reference>
<dbReference type="GO" id="GO:0004239">
    <property type="term" value="F:initiator methionyl aminopeptidase activity"/>
    <property type="evidence" value="ECO:0007669"/>
    <property type="project" value="UniProtKB-UniRule"/>
</dbReference>
<evidence type="ECO:0000313" key="9">
    <source>
        <dbReference type="EMBL" id="AKQ05044.1"/>
    </source>
</evidence>
<dbReference type="SUPFAM" id="SSF55920">
    <property type="entry name" value="Creatinase/aminopeptidase"/>
    <property type="match status" value="1"/>
</dbReference>
<dbReference type="InterPro" id="IPR036005">
    <property type="entry name" value="Creatinase/aminopeptidase-like"/>
</dbReference>
<evidence type="ECO:0000256" key="1">
    <source>
        <dbReference type="ARBA" id="ARBA00002521"/>
    </source>
</evidence>
<evidence type="ECO:0000256" key="2">
    <source>
        <dbReference type="ARBA" id="ARBA00022438"/>
    </source>
</evidence>
<dbReference type="PRINTS" id="PR00599">
    <property type="entry name" value="MAPEPTIDASE"/>
</dbReference>
<name>A0A0H4TVV3_9ACTN</name>
<dbReference type="InterPro" id="IPR001714">
    <property type="entry name" value="Pept_M24_MAP"/>
</dbReference>
<organism evidence="9">
    <name type="scientific">uncultured actinobacterium Rifle_16ft_4_minimus_9892</name>
    <dbReference type="NCBI Taxonomy" id="1665150"/>
    <lineage>
        <taxon>Bacteria</taxon>
        <taxon>Bacillati</taxon>
        <taxon>Actinomycetota</taxon>
        <taxon>Actinomycetes</taxon>
        <taxon>marine Actinobacteria clade</taxon>
        <taxon>environmental samples</taxon>
    </lineage>
</organism>
<feature type="binding site" evidence="6">
    <location>
        <position position="168"/>
    </location>
    <ligand>
        <name>a divalent metal cation</name>
        <dbReference type="ChEBI" id="CHEBI:60240"/>
        <label>2</label>
        <note>catalytic</note>
    </ligand>
</feature>
<keyword evidence="3 6" id="KW-0645">Protease</keyword>
<comment type="similarity">
    <text evidence="6">Belongs to the peptidase M24A family. Methionine aminopeptidase type 1 subfamily.</text>
</comment>
<dbReference type="GO" id="GO:0046872">
    <property type="term" value="F:metal ion binding"/>
    <property type="evidence" value="ECO:0007669"/>
    <property type="project" value="UniProtKB-UniRule"/>
</dbReference>
<dbReference type="HAMAP" id="MF_01974">
    <property type="entry name" value="MetAP_1"/>
    <property type="match status" value="1"/>
</dbReference>
<evidence type="ECO:0000256" key="3">
    <source>
        <dbReference type="ARBA" id="ARBA00022670"/>
    </source>
</evidence>
<feature type="binding site" evidence="6">
    <location>
        <position position="175"/>
    </location>
    <ligand>
        <name>substrate</name>
    </ligand>
</feature>
<keyword evidence="5 6" id="KW-0378">Hydrolase</keyword>
<proteinExistence type="inferred from homology"/>
<feature type="binding site" evidence="6">
    <location>
        <position position="94"/>
    </location>
    <ligand>
        <name>a divalent metal cation</name>
        <dbReference type="ChEBI" id="CHEBI:60240"/>
        <label>1</label>
    </ligand>
</feature>
<feature type="binding site" evidence="6">
    <location>
        <position position="201"/>
    </location>
    <ligand>
        <name>a divalent metal cation</name>
        <dbReference type="ChEBI" id="CHEBI:60240"/>
        <label>2</label>
        <note>catalytic</note>
    </ligand>
</feature>
<comment type="function">
    <text evidence="1 6">Removes the N-terminal methionine from nascent proteins. The N-terminal methionine is often cleaved when the second residue in the primary sequence is small and uncharged (Met-Ala-, Cys, Gly, Pro, Ser, Thr, or Val). Requires deformylation of the N(alpha)-formylated initiator methionine before it can be hydrolyzed.</text>
</comment>
<evidence type="ECO:0000256" key="6">
    <source>
        <dbReference type="HAMAP-Rule" id="MF_01974"/>
    </source>
</evidence>
<feature type="binding site" evidence="6">
    <location>
        <position position="232"/>
    </location>
    <ligand>
        <name>a divalent metal cation</name>
        <dbReference type="ChEBI" id="CHEBI:60240"/>
        <label>1</label>
    </ligand>
</feature>
<gene>
    <name evidence="6" type="primary">map</name>
</gene>
<dbReference type="PANTHER" id="PTHR43330:SF27">
    <property type="entry name" value="METHIONINE AMINOPEPTIDASE"/>
    <property type="match status" value="1"/>
</dbReference>
<evidence type="ECO:0000256" key="5">
    <source>
        <dbReference type="ARBA" id="ARBA00022801"/>
    </source>
</evidence>
<protein>
    <recommendedName>
        <fullName evidence="6 7">Methionine aminopeptidase</fullName>
        <shortName evidence="6">MAP</shortName>
        <shortName evidence="6">MetAP</shortName>
        <ecNumber evidence="6 7">3.4.11.18</ecNumber>
    </recommendedName>
    <alternativeName>
        <fullName evidence="6">Peptidase M</fullName>
    </alternativeName>
</protein>
<comment type="cofactor">
    <cofactor evidence="6">
        <name>Co(2+)</name>
        <dbReference type="ChEBI" id="CHEBI:48828"/>
    </cofactor>
    <cofactor evidence="6">
        <name>Zn(2+)</name>
        <dbReference type="ChEBI" id="CHEBI:29105"/>
    </cofactor>
    <cofactor evidence="6">
        <name>Mn(2+)</name>
        <dbReference type="ChEBI" id="CHEBI:29035"/>
    </cofactor>
    <cofactor evidence="6">
        <name>Fe(2+)</name>
        <dbReference type="ChEBI" id="CHEBI:29033"/>
    </cofactor>
    <text evidence="6">Binds 2 divalent metal cations per subunit. Has a high-affinity and a low affinity metal-binding site. The true nature of the physiological cofactor is under debate. The enzyme is active with cobalt, zinc, manganese or divalent iron ions. Most likely, methionine aminopeptidases function as mononuclear Fe(2+)-metalloproteases under physiological conditions, and the catalytically relevant metal-binding site has been assigned to the histidine-containing high-affinity site.</text>
</comment>
<evidence type="ECO:0000259" key="8">
    <source>
        <dbReference type="Pfam" id="PF00557"/>
    </source>
</evidence>
<feature type="binding site" evidence="6">
    <location>
        <position position="105"/>
    </location>
    <ligand>
        <name>a divalent metal cation</name>
        <dbReference type="ChEBI" id="CHEBI:60240"/>
        <label>2</label>
        <note>catalytic</note>
    </ligand>
</feature>
<dbReference type="InterPro" id="IPR000994">
    <property type="entry name" value="Pept_M24"/>
</dbReference>
<dbReference type="GO" id="GO:0005829">
    <property type="term" value="C:cytosol"/>
    <property type="evidence" value="ECO:0007669"/>
    <property type="project" value="TreeGrafter"/>
</dbReference>
<keyword evidence="4 6" id="KW-0479">Metal-binding</keyword>
<dbReference type="EMBL" id="KT007057">
    <property type="protein sequence ID" value="AKQ05044.1"/>
    <property type="molecule type" value="Genomic_DNA"/>
</dbReference>
<accession>A0A0H4TVV3</accession>
<dbReference type="Gene3D" id="3.90.230.10">
    <property type="entry name" value="Creatinase/methionine aminopeptidase superfamily"/>
    <property type="match status" value="1"/>
</dbReference>
<feature type="binding site" evidence="6">
    <location>
        <position position="105"/>
    </location>
    <ligand>
        <name>a divalent metal cation</name>
        <dbReference type="ChEBI" id="CHEBI:60240"/>
        <label>1</label>
    </ligand>
</feature>
<evidence type="ECO:0000256" key="4">
    <source>
        <dbReference type="ARBA" id="ARBA00022723"/>
    </source>
</evidence>
<evidence type="ECO:0000256" key="7">
    <source>
        <dbReference type="RuleBase" id="RU003653"/>
    </source>
</evidence>